<dbReference type="EMBL" id="BMES01000002">
    <property type="protein sequence ID" value="GGH18873.1"/>
    <property type="molecule type" value="Genomic_DNA"/>
</dbReference>
<dbReference type="AlphaFoldDB" id="A0A917MH72"/>
<accession>A0A917MH72</accession>
<name>A0A917MH72_9HYPH</name>
<reference evidence="2" key="1">
    <citation type="journal article" date="2014" name="Int. J. Syst. Evol. Microbiol.">
        <title>Complete genome sequence of Corynebacterium casei LMG S-19264T (=DSM 44701T), isolated from a smear-ripened cheese.</title>
        <authorList>
            <consortium name="US DOE Joint Genome Institute (JGI-PGF)"/>
            <person name="Walter F."/>
            <person name="Albersmeier A."/>
            <person name="Kalinowski J."/>
            <person name="Ruckert C."/>
        </authorList>
    </citation>
    <scope>NUCLEOTIDE SEQUENCE</scope>
    <source>
        <strain evidence="2">CGMCC 1.12214</strain>
    </source>
</reference>
<feature type="compositionally biased region" description="Polar residues" evidence="1">
    <location>
        <begin position="11"/>
        <end position="25"/>
    </location>
</feature>
<feature type="region of interest" description="Disordered" evidence="1">
    <location>
        <begin position="1"/>
        <end position="25"/>
    </location>
</feature>
<evidence type="ECO:0000313" key="3">
    <source>
        <dbReference type="Proteomes" id="UP000603912"/>
    </source>
</evidence>
<proteinExistence type="predicted"/>
<keyword evidence="3" id="KW-1185">Reference proteome</keyword>
<dbReference type="RefSeq" id="WP_188517766.1">
    <property type="nucleotide sequence ID" value="NZ_BMES01000002.1"/>
</dbReference>
<reference evidence="2" key="2">
    <citation type="submission" date="2020-09" db="EMBL/GenBank/DDBJ databases">
        <authorList>
            <person name="Sun Q."/>
            <person name="Zhou Y."/>
        </authorList>
    </citation>
    <scope>NUCLEOTIDE SEQUENCE</scope>
    <source>
        <strain evidence="2">CGMCC 1.12214</strain>
    </source>
</reference>
<protein>
    <submittedName>
        <fullName evidence="2">Uncharacterized protein</fullName>
    </submittedName>
</protein>
<evidence type="ECO:0000313" key="2">
    <source>
        <dbReference type="EMBL" id="GGH18873.1"/>
    </source>
</evidence>
<dbReference type="Proteomes" id="UP000603912">
    <property type="component" value="Unassembled WGS sequence"/>
</dbReference>
<comment type="caution">
    <text evidence="2">The sequence shown here is derived from an EMBL/GenBank/DDBJ whole genome shotgun (WGS) entry which is preliminary data.</text>
</comment>
<evidence type="ECO:0000256" key="1">
    <source>
        <dbReference type="SAM" id="MobiDB-lite"/>
    </source>
</evidence>
<organism evidence="2 3">
    <name type="scientific">Alsobacter metallidurans</name>
    <dbReference type="NCBI Taxonomy" id="340221"/>
    <lineage>
        <taxon>Bacteria</taxon>
        <taxon>Pseudomonadati</taxon>
        <taxon>Pseudomonadota</taxon>
        <taxon>Alphaproteobacteria</taxon>
        <taxon>Hyphomicrobiales</taxon>
        <taxon>Alsobacteraceae</taxon>
        <taxon>Alsobacter</taxon>
    </lineage>
</organism>
<sequence length="113" mass="12354">MNDVSTIKPEQVQNGASIQSSARPAQSDTAILDSLSRVLLGDAKQSFDLPRALQSESKRLQAITKIVNSFHNYIATVAGRPADEMTASDVARLGMVLKIVEEIELTDRTRRLS</sequence>
<gene>
    <name evidence="2" type="ORF">GCM10007036_21330</name>
</gene>